<name>A0AAW1R112_9CHLO</name>
<organism evidence="1 2">
    <name type="scientific">Apatococcus lobatus</name>
    <dbReference type="NCBI Taxonomy" id="904363"/>
    <lineage>
        <taxon>Eukaryota</taxon>
        <taxon>Viridiplantae</taxon>
        <taxon>Chlorophyta</taxon>
        <taxon>core chlorophytes</taxon>
        <taxon>Trebouxiophyceae</taxon>
        <taxon>Chlorellales</taxon>
        <taxon>Chlorellaceae</taxon>
        <taxon>Apatococcus</taxon>
    </lineage>
</organism>
<dbReference type="InterPro" id="IPR009003">
    <property type="entry name" value="Peptidase_S1_PA"/>
</dbReference>
<evidence type="ECO:0000313" key="2">
    <source>
        <dbReference type="Proteomes" id="UP001438707"/>
    </source>
</evidence>
<dbReference type="AlphaFoldDB" id="A0AAW1R112"/>
<dbReference type="EMBL" id="JALJOS010000018">
    <property type="protein sequence ID" value="KAK9827508.1"/>
    <property type="molecule type" value="Genomic_DNA"/>
</dbReference>
<dbReference type="Proteomes" id="UP001438707">
    <property type="component" value="Unassembled WGS sequence"/>
</dbReference>
<sequence>MLVDKAGVQALVRREAVDDVEEHELLLLAAKSPELWEGLLEDEVLAVLRLALETDPGTRTPLFMLPSWMPCWIQLLLDLVMPTVPAMNSSGLQPLEKRMDYPIVTPEARQLAEDCSFLILVDKAEVVSEDTKKRAKKLVPSGMGFFYGPKTALSCAHSLPEDVLQPGAMVQAVEKELEWVRLTGQIQHAYMPVFSGTATELVGARLGLCSFHVNLTRQLDEPLSSLGIMPEHGIHVSHNACHLLYHCPCWPGDSGAAVILYKGQVAAMHQEGVNHVRELIRHKQDAGNGPNARLDALAASFQSIVDSTSQGALALTASHFPELRNDAARVALCDQVSFGEVLLSGSCKHI</sequence>
<dbReference type="SUPFAM" id="SSF50494">
    <property type="entry name" value="Trypsin-like serine proteases"/>
    <property type="match status" value="1"/>
</dbReference>
<evidence type="ECO:0000313" key="1">
    <source>
        <dbReference type="EMBL" id="KAK9827508.1"/>
    </source>
</evidence>
<proteinExistence type="predicted"/>
<reference evidence="1 2" key="1">
    <citation type="journal article" date="2024" name="Nat. Commun.">
        <title>Phylogenomics reveals the evolutionary origins of lichenization in chlorophyte algae.</title>
        <authorList>
            <person name="Puginier C."/>
            <person name="Libourel C."/>
            <person name="Otte J."/>
            <person name="Skaloud P."/>
            <person name="Haon M."/>
            <person name="Grisel S."/>
            <person name="Petersen M."/>
            <person name="Berrin J.G."/>
            <person name="Delaux P.M."/>
            <person name="Dal Grande F."/>
            <person name="Keller J."/>
        </authorList>
    </citation>
    <scope>NUCLEOTIDE SEQUENCE [LARGE SCALE GENOMIC DNA]</scope>
    <source>
        <strain evidence="1 2">SAG 2145</strain>
    </source>
</reference>
<gene>
    <name evidence="1" type="ORF">WJX74_006394</name>
</gene>
<keyword evidence="2" id="KW-1185">Reference proteome</keyword>
<accession>A0AAW1R112</accession>
<comment type="caution">
    <text evidence="1">The sequence shown here is derived from an EMBL/GenBank/DDBJ whole genome shotgun (WGS) entry which is preliminary data.</text>
</comment>
<protein>
    <submittedName>
        <fullName evidence="1">Uncharacterized protein</fullName>
    </submittedName>
</protein>